<evidence type="ECO:0000313" key="1">
    <source>
        <dbReference type="EMBL" id="MFD0836016.1"/>
    </source>
</evidence>
<gene>
    <name evidence="1" type="ORF">ACFQ0I_09590</name>
</gene>
<comment type="caution">
    <text evidence="1">The sequence shown here is derived from an EMBL/GenBank/DDBJ whole genome shotgun (WGS) entry which is preliminary data.</text>
</comment>
<proteinExistence type="predicted"/>
<protein>
    <recommendedName>
        <fullName evidence="3">Phage protein</fullName>
    </recommendedName>
</protein>
<evidence type="ECO:0000313" key="2">
    <source>
        <dbReference type="Proteomes" id="UP001597011"/>
    </source>
</evidence>
<organism evidence="1 2">
    <name type="scientific">Mariniflexile aquimaris</name>
    <dbReference type="NCBI Taxonomy" id="881009"/>
    <lineage>
        <taxon>Bacteria</taxon>
        <taxon>Pseudomonadati</taxon>
        <taxon>Bacteroidota</taxon>
        <taxon>Flavobacteriia</taxon>
        <taxon>Flavobacteriales</taxon>
        <taxon>Flavobacteriaceae</taxon>
        <taxon>Mariniflexile</taxon>
    </lineage>
</organism>
<reference evidence="2" key="1">
    <citation type="journal article" date="2019" name="Int. J. Syst. Evol. Microbiol.">
        <title>The Global Catalogue of Microorganisms (GCM) 10K type strain sequencing project: providing services to taxonomists for standard genome sequencing and annotation.</title>
        <authorList>
            <consortium name="The Broad Institute Genomics Platform"/>
            <consortium name="The Broad Institute Genome Sequencing Center for Infectious Disease"/>
            <person name="Wu L."/>
            <person name="Ma J."/>
        </authorList>
    </citation>
    <scope>NUCLEOTIDE SEQUENCE [LARGE SCALE GENOMIC DNA]</scope>
    <source>
        <strain evidence="2">CCUG 60529</strain>
    </source>
</reference>
<accession>A0ABW3BUI0</accession>
<evidence type="ECO:0008006" key="3">
    <source>
        <dbReference type="Google" id="ProtNLM"/>
    </source>
</evidence>
<dbReference type="RefSeq" id="WP_379941653.1">
    <property type="nucleotide sequence ID" value="NZ_JBHTIB010000012.1"/>
</dbReference>
<name>A0ABW3BUI0_9FLAO</name>
<keyword evidence="2" id="KW-1185">Reference proteome</keyword>
<dbReference type="Proteomes" id="UP001597011">
    <property type="component" value="Unassembled WGS sequence"/>
</dbReference>
<dbReference type="EMBL" id="JBHTIB010000012">
    <property type="protein sequence ID" value="MFD0836016.1"/>
    <property type="molecule type" value="Genomic_DNA"/>
</dbReference>
<sequence>MDYLKIYNHFYNKTVYNTKCLILNYYKNSKNKKRPVTIVNNTVLKKLYDYRTEKYSNKLLKEFSAPFDVFQNRHMYYEGSEQDRIKWVLEEEVLHAFGSKNKSDYFSFIADLAVEQTLAEISRHFRNYYSYYELVYDLERYDYLCLKDFEGGSFENSIEYNDMVNVKYPDRDKNSATPEFVGFGTISDDDIFHEELLEISTLKSNLESFEDDEKLLLLHIMYKHREELKIPEFLRLHIITNGVFDHYIFRNKDYNNKAFYKKVEAGINYAKTFNLDFVVKLKNKLSSFNLIVTKSILKSLEHSLR</sequence>